<gene>
    <name evidence="3" type="ORF">CINTURNW_0814</name>
</gene>
<dbReference type="EMBL" id="APJA01000009">
    <property type="protein sequence ID" value="ERK31881.1"/>
    <property type="molecule type" value="Genomic_DNA"/>
</dbReference>
<dbReference type="Pfam" id="PF06325">
    <property type="entry name" value="PrmA"/>
    <property type="match status" value="1"/>
</dbReference>
<dbReference type="eggNOG" id="COG2264">
    <property type="taxonomic scope" value="Bacteria"/>
</dbReference>
<evidence type="ECO:0000313" key="4">
    <source>
        <dbReference type="Proteomes" id="UP000016721"/>
    </source>
</evidence>
<evidence type="ECO:0000313" key="3">
    <source>
        <dbReference type="EMBL" id="ERK31881.1"/>
    </source>
</evidence>
<dbReference type="STRING" id="1294142.CINTURNW_0814"/>
<keyword evidence="2 3" id="KW-0808">Transferase</keyword>
<reference evidence="3 4" key="1">
    <citation type="journal article" date="2013" name="Genome Announc.">
        <title>Draft Genome Sequence of the Hydrogen- and Ethanol-Producing Bacterium Clostridium intestinale Strain URNW.</title>
        <authorList>
            <person name="Lal S."/>
            <person name="Ramachandran U."/>
            <person name="Zhang X."/>
            <person name="Sparling R."/>
            <person name="Levin D.B."/>
        </authorList>
    </citation>
    <scope>NUCLEOTIDE SEQUENCE [LARGE SCALE GENOMIC DNA]</scope>
    <source>
        <strain evidence="3 4">URNW</strain>
    </source>
</reference>
<dbReference type="PATRIC" id="fig|1294142.3.peg.810"/>
<dbReference type="Gene3D" id="3.40.50.150">
    <property type="entry name" value="Vaccinia Virus protein VP39"/>
    <property type="match status" value="1"/>
</dbReference>
<proteinExistence type="predicted"/>
<dbReference type="AlphaFoldDB" id="U2NSN4"/>
<keyword evidence="3" id="KW-0689">Ribosomal protein</keyword>
<dbReference type="Proteomes" id="UP000016721">
    <property type="component" value="Unassembled WGS sequence"/>
</dbReference>
<dbReference type="GO" id="GO:0032259">
    <property type="term" value="P:methylation"/>
    <property type="evidence" value="ECO:0007669"/>
    <property type="project" value="UniProtKB-KW"/>
</dbReference>
<dbReference type="PANTHER" id="PTHR43648">
    <property type="entry name" value="ELECTRON TRANSFER FLAVOPROTEIN BETA SUBUNIT LYSINE METHYLTRANSFERASE"/>
    <property type="match status" value="1"/>
</dbReference>
<comment type="caution">
    <text evidence="3">The sequence shown here is derived from an EMBL/GenBank/DDBJ whole genome shotgun (WGS) entry which is preliminary data.</text>
</comment>
<evidence type="ECO:0000256" key="2">
    <source>
        <dbReference type="ARBA" id="ARBA00022679"/>
    </source>
</evidence>
<evidence type="ECO:0000256" key="1">
    <source>
        <dbReference type="ARBA" id="ARBA00022603"/>
    </source>
</evidence>
<dbReference type="HOGENOM" id="CLU_049382_0_0_9"/>
<organism evidence="3 4">
    <name type="scientific">Clostridium intestinale URNW</name>
    <dbReference type="NCBI Taxonomy" id="1294142"/>
    <lineage>
        <taxon>Bacteria</taxon>
        <taxon>Bacillati</taxon>
        <taxon>Bacillota</taxon>
        <taxon>Clostridia</taxon>
        <taxon>Eubacteriales</taxon>
        <taxon>Clostridiaceae</taxon>
        <taxon>Clostridium</taxon>
    </lineage>
</organism>
<name>U2NSN4_9CLOT</name>
<accession>U2NSN4</accession>
<protein>
    <submittedName>
        <fullName evidence="3">50S ribosomal protein L11 methyltransferase</fullName>
    </submittedName>
</protein>
<keyword evidence="1 3" id="KW-0489">Methyltransferase</keyword>
<dbReference type="InterPro" id="IPR029063">
    <property type="entry name" value="SAM-dependent_MTases_sf"/>
</dbReference>
<sequence>MIVIFEVLLRVKNSLINETIEKLEILGVSSTYYDVPYEVTVDDNGYGYLEKEDREIDLHVYFYDEDRSEAESLVDKIKDEFEIEETLELVEVSEDNWQQSFEPIDLNNGWIIAEKDYSPNSLNKINFESQGSFGTGLHETTQDLLRYILDRDFEGKSVLDLGAGSGILSLAASIKNADRVVALDIRDVTEEVLYNASLNNVDNIEVVISDVTSKTFGVSGKFDVVFINIGGEETLSSMDFINEVLKPKGLLFVSGMVEWSSEKVLDKVKSYEYTLDKSTKTNEWATAVLTKNK</sequence>
<keyword evidence="3" id="KW-0687">Ribonucleoprotein</keyword>
<dbReference type="GO" id="GO:0008276">
    <property type="term" value="F:protein methyltransferase activity"/>
    <property type="evidence" value="ECO:0007669"/>
    <property type="project" value="TreeGrafter"/>
</dbReference>
<keyword evidence="4" id="KW-1185">Reference proteome</keyword>
<dbReference type="SUPFAM" id="SSF53335">
    <property type="entry name" value="S-adenosyl-L-methionine-dependent methyltransferases"/>
    <property type="match status" value="1"/>
</dbReference>
<dbReference type="RefSeq" id="WP_021800857.1">
    <property type="nucleotide sequence ID" value="NZ_KI273145.1"/>
</dbReference>
<dbReference type="InterPro" id="IPR050078">
    <property type="entry name" value="Ribosomal_L11_MeTrfase_PrmA"/>
</dbReference>
<dbReference type="GO" id="GO:0005840">
    <property type="term" value="C:ribosome"/>
    <property type="evidence" value="ECO:0007669"/>
    <property type="project" value="UniProtKB-KW"/>
</dbReference>
<dbReference type="CDD" id="cd02440">
    <property type="entry name" value="AdoMet_MTases"/>
    <property type="match status" value="1"/>
</dbReference>
<dbReference type="PANTHER" id="PTHR43648:SF1">
    <property type="entry name" value="ELECTRON TRANSFER FLAVOPROTEIN BETA SUBUNIT LYSINE METHYLTRANSFERASE"/>
    <property type="match status" value="1"/>
</dbReference>